<keyword evidence="5" id="KW-1185">Reference proteome</keyword>
<reference evidence="5" key="1">
    <citation type="submission" date="2016-08" db="EMBL/GenBank/DDBJ databases">
        <authorList>
            <person name="Merda D."/>
            <person name="Briand M."/>
            <person name="Taghouti G."/>
            <person name="Carrere S."/>
            <person name="Gouzy J."/>
            <person name="Portier P."/>
            <person name="Jacques M.-A."/>
            <person name="Fischer-Le Saux M."/>
        </authorList>
    </citation>
    <scope>NUCLEOTIDE SEQUENCE [LARGE SCALE GENOMIC DNA]</scope>
    <source>
        <strain evidence="5">CFBP1156</strain>
    </source>
</reference>
<protein>
    <recommendedName>
        <fullName evidence="6">Cytochrome P450</fullName>
    </recommendedName>
</protein>
<dbReference type="PROSITE" id="PS00086">
    <property type="entry name" value="CYTOCHROME_P450"/>
    <property type="match status" value="1"/>
</dbReference>
<dbReference type="PANTHER" id="PTHR46696">
    <property type="entry name" value="P450, PUTATIVE (EUROFUNG)-RELATED"/>
    <property type="match status" value="1"/>
</dbReference>
<dbReference type="Proteomes" id="UP000238261">
    <property type="component" value="Unassembled WGS sequence"/>
</dbReference>
<evidence type="ECO:0000256" key="3">
    <source>
        <dbReference type="RuleBase" id="RU000461"/>
    </source>
</evidence>
<dbReference type="GO" id="GO:0016705">
    <property type="term" value="F:oxidoreductase activity, acting on paired donors, with incorporation or reduction of molecular oxygen"/>
    <property type="evidence" value="ECO:0007669"/>
    <property type="project" value="InterPro"/>
</dbReference>
<dbReference type="GO" id="GO:0004497">
    <property type="term" value="F:monooxygenase activity"/>
    <property type="evidence" value="ECO:0007669"/>
    <property type="project" value="UniProtKB-KW"/>
</dbReference>
<accession>A0A2S7F1S2</accession>
<dbReference type="Gene3D" id="1.10.630.10">
    <property type="entry name" value="Cytochrome P450"/>
    <property type="match status" value="1"/>
</dbReference>
<dbReference type="InterPro" id="IPR002397">
    <property type="entry name" value="Cyt_P450_B"/>
</dbReference>
<keyword evidence="3" id="KW-0503">Monooxygenase</keyword>
<dbReference type="AlphaFoldDB" id="A0A2S7F1S2"/>
<keyword evidence="3" id="KW-0408">Iron</keyword>
<dbReference type="EMBL" id="MDEG01000002">
    <property type="protein sequence ID" value="PPU99379.1"/>
    <property type="molecule type" value="Genomic_DNA"/>
</dbReference>
<dbReference type="InterPro" id="IPR036396">
    <property type="entry name" value="Cyt_P450_sf"/>
</dbReference>
<dbReference type="GO" id="GO:0020037">
    <property type="term" value="F:heme binding"/>
    <property type="evidence" value="ECO:0007669"/>
    <property type="project" value="InterPro"/>
</dbReference>
<dbReference type="Pfam" id="PF00067">
    <property type="entry name" value="p450"/>
    <property type="match status" value="1"/>
</dbReference>
<organism evidence="4 5">
    <name type="scientific">Xanthomonas hyacinthi</name>
    <dbReference type="NCBI Taxonomy" id="56455"/>
    <lineage>
        <taxon>Bacteria</taxon>
        <taxon>Pseudomonadati</taxon>
        <taxon>Pseudomonadota</taxon>
        <taxon>Gammaproteobacteria</taxon>
        <taxon>Lysobacterales</taxon>
        <taxon>Lysobacteraceae</taxon>
        <taxon>Xanthomonas</taxon>
    </lineage>
</organism>
<dbReference type="PANTHER" id="PTHR46696:SF1">
    <property type="entry name" value="CYTOCHROME P450 YJIB-RELATED"/>
    <property type="match status" value="1"/>
</dbReference>
<keyword evidence="3" id="KW-0349">Heme</keyword>
<evidence type="ECO:0000313" key="5">
    <source>
        <dbReference type="Proteomes" id="UP000238261"/>
    </source>
</evidence>
<name>A0A2S7F1S2_9XANT</name>
<comment type="cofactor">
    <cofactor evidence="1">
        <name>heme</name>
        <dbReference type="ChEBI" id="CHEBI:30413"/>
    </cofactor>
</comment>
<comment type="caution">
    <text evidence="4">The sequence shown here is derived from an EMBL/GenBank/DDBJ whole genome shotgun (WGS) entry which is preliminary data.</text>
</comment>
<evidence type="ECO:0008006" key="6">
    <source>
        <dbReference type="Google" id="ProtNLM"/>
    </source>
</evidence>
<gene>
    <name evidence="4" type="ORF">XhyaCFBP1156_03685</name>
</gene>
<evidence type="ECO:0000313" key="4">
    <source>
        <dbReference type="EMBL" id="PPU99379.1"/>
    </source>
</evidence>
<evidence type="ECO:0000256" key="2">
    <source>
        <dbReference type="ARBA" id="ARBA00010617"/>
    </source>
</evidence>
<proteinExistence type="inferred from homology"/>
<dbReference type="PRINTS" id="PR00359">
    <property type="entry name" value="BP450"/>
</dbReference>
<comment type="similarity">
    <text evidence="2 3">Belongs to the cytochrome P450 family.</text>
</comment>
<dbReference type="SUPFAM" id="SSF48264">
    <property type="entry name" value="Cytochrome P450"/>
    <property type="match status" value="1"/>
</dbReference>
<dbReference type="GO" id="GO:0005506">
    <property type="term" value="F:iron ion binding"/>
    <property type="evidence" value="ECO:0007669"/>
    <property type="project" value="InterPro"/>
</dbReference>
<keyword evidence="3" id="KW-0560">Oxidoreductase</keyword>
<sequence>MKRICPSGHNTYKSGRAYVDNKKKVRDEEVMLSGPATDLDIFDDAVLLDPYETYGQLRDLGGAVWSLRHRAWMLPRFAEVKRALEDHGTFISGEGVGLYPPAVEALQGTVIASDPPDHTPLRRVISARMSLRGLRAMEAQVQEAADVLIDKLVARRHIDAITELAAGFPLMIVADLIGLPENERDDLLNWADAVFNTFGPENERTLCAWDKFGALWEYIGRLDKNPEILRPGSMGREIYEAAERGEIRPEQAGRLMSAFLAAGLDTTIASIGNFVWLFGRHPETWDSVRANPASIPHAFNEVLRFESPVLAFRRTVAREITIDGCQLRQGDKVLILYASANRDGRYWDRPDEFDVARRPSEHLAFGFGIHNCAGQGLARLEAHAIMTALARKVRRFEVGTPRRHLNNVVRSFESLPVELIPA</sequence>
<keyword evidence="3" id="KW-0479">Metal-binding</keyword>
<dbReference type="InterPro" id="IPR001128">
    <property type="entry name" value="Cyt_P450"/>
</dbReference>
<evidence type="ECO:0000256" key="1">
    <source>
        <dbReference type="ARBA" id="ARBA00001971"/>
    </source>
</evidence>
<dbReference type="InterPro" id="IPR017972">
    <property type="entry name" value="Cyt_P450_CS"/>
</dbReference>